<comment type="similarity">
    <text evidence="2">Belongs to the ROK (NagC/XylR) family.</text>
</comment>
<evidence type="ECO:0000313" key="4">
    <source>
        <dbReference type="EMBL" id="APU45482.1"/>
    </source>
</evidence>
<gene>
    <name evidence="4" type="ORF">BUW47_03060</name>
</gene>
<dbReference type="PANTHER" id="PTHR18964">
    <property type="entry name" value="ROK (REPRESSOR, ORF, KINASE) FAMILY"/>
    <property type="match status" value="1"/>
</dbReference>
<proteinExistence type="inferred from homology"/>
<dbReference type="InterPro" id="IPR049874">
    <property type="entry name" value="ROK_cs"/>
</dbReference>
<reference evidence="4 5" key="1">
    <citation type="submission" date="2016-12" db="EMBL/GenBank/DDBJ databases">
        <title>Complete Genome Sequence of Lactobacillus fermentum Strain SNUV175, a Probiotic for Treatment of Bacterial Vaginosis.</title>
        <authorList>
            <person name="Lee S."/>
            <person name="You H.J."/>
            <person name="Kwon B."/>
            <person name="Ko G."/>
        </authorList>
    </citation>
    <scope>NUCLEOTIDE SEQUENCE [LARGE SCALE GENOMIC DNA]</scope>
    <source>
        <strain evidence="4 5">SNUV175</strain>
    </source>
</reference>
<dbReference type="Gene3D" id="3.30.420.40">
    <property type="match status" value="2"/>
</dbReference>
<evidence type="ECO:0000256" key="2">
    <source>
        <dbReference type="ARBA" id="ARBA00006479"/>
    </source>
</evidence>
<dbReference type="SUPFAM" id="SSF46785">
    <property type="entry name" value="Winged helix' DNA-binding domain"/>
    <property type="match status" value="1"/>
</dbReference>
<dbReference type="RefSeq" id="WP_069776045.1">
    <property type="nucleotide sequence ID" value="NZ_CALYNE010000039.1"/>
</dbReference>
<evidence type="ECO:0000256" key="1">
    <source>
        <dbReference type="ARBA" id="ARBA00002486"/>
    </source>
</evidence>
<keyword evidence="3" id="KW-0119">Carbohydrate metabolism</keyword>
<dbReference type="AlphaFoldDB" id="A0A1L7GU34"/>
<dbReference type="GO" id="GO:0042732">
    <property type="term" value="P:D-xylose metabolic process"/>
    <property type="evidence" value="ECO:0007669"/>
    <property type="project" value="UniProtKB-KW"/>
</dbReference>
<dbReference type="OrthoDB" id="9796533at2"/>
<dbReference type="InterPro" id="IPR000600">
    <property type="entry name" value="ROK"/>
</dbReference>
<dbReference type="InterPro" id="IPR036388">
    <property type="entry name" value="WH-like_DNA-bd_sf"/>
</dbReference>
<name>A0A1L7GU34_LIMFE</name>
<dbReference type="Pfam" id="PF00480">
    <property type="entry name" value="ROK"/>
    <property type="match status" value="1"/>
</dbReference>
<dbReference type="EMBL" id="CP019030">
    <property type="protein sequence ID" value="APU45482.1"/>
    <property type="molecule type" value="Genomic_DNA"/>
</dbReference>
<dbReference type="PROSITE" id="PS01125">
    <property type="entry name" value="ROK"/>
    <property type="match status" value="1"/>
</dbReference>
<accession>A0A1L7GU34</accession>
<sequence length="389" mass="43684">MIVDSRSRIRFKNRELVLQQLFNAEVTSRVEIARALQLNKSTVSSIYNELDQEGFIEEAGRGDSTSSGGRKPDLVKLNKRYGYVASFEIGTAHLRMMFNYLNGEIISYEQVEQEESDLLSIMKVIKERLRKMTDFDNTQEGLLAIGFAIHGVVNDGKITDSPFIETDGLDLQKYFEENFGVPVILENEANLAAVFERDFGQEDEDKDIVTISIHRGIGAGVIANGRLYRGYRGMAGEIGRNLIADTEGKLVKVENLCSEESLLALARQKTGTKYKRATFAQAYREGVPEIESIVDESMDQLSKVAYNAANNYGPQTLYFSSPLFDELPELYQQVRDWLVKRGLKINIKMIAGSEMSSLLGAGSLAIRTALGLQKYRLVMQWPKKVTNVD</sequence>
<dbReference type="PANTHER" id="PTHR18964:SF149">
    <property type="entry name" value="BIFUNCTIONAL UDP-N-ACETYLGLUCOSAMINE 2-EPIMERASE_N-ACETYLMANNOSAMINE KINASE"/>
    <property type="match status" value="1"/>
</dbReference>
<keyword evidence="3" id="KW-0859">Xylose metabolism</keyword>
<dbReference type="InterPro" id="IPR036390">
    <property type="entry name" value="WH_DNA-bd_sf"/>
</dbReference>
<evidence type="ECO:0000256" key="3">
    <source>
        <dbReference type="ARBA" id="ARBA00022629"/>
    </source>
</evidence>
<organism evidence="4 5">
    <name type="scientific">Limosilactobacillus fermentum</name>
    <name type="common">Lactobacillus fermentum</name>
    <dbReference type="NCBI Taxonomy" id="1613"/>
    <lineage>
        <taxon>Bacteria</taxon>
        <taxon>Bacillati</taxon>
        <taxon>Bacillota</taxon>
        <taxon>Bacilli</taxon>
        <taxon>Lactobacillales</taxon>
        <taxon>Lactobacillaceae</taxon>
        <taxon>Limosilactobacillus</taxon>
    </lineage>
</organism>
<dbReference type="Gene3D" id="1.10.10.10">
    <property type="entry name" value="Winged helix-like DNA-binding domain superfamily/Winged helix DNA-binding domain"/>
    <property type="match status" value="1"/>
</dbReference>
<protein>
    <submittedName>
        <fullName evidence="4">XylR family transcriptional regulator</fullName>
    </submittedName>
</protein>
<dbReference type="SUPFAM" id="SSF53067">
    <property type="entry name" value="Actin-like ATPase domain"/>
    <property type="match status" value="1"/>
</dbReference>
<comment type="function">
    <text evidence="1">Transcriptional repressor of xylose-utilizing enzymes.</text>
</comment>
<dbReference type="SMR" id="A0A1L7GU34"/>
<dbReference type="Proteomes" id="UP000185427">
    <property type="component" value="Chromosome"/>
</dbReference>
<dbReference type="InterPro" id="IPR043129">
    <property type="entry name" value="ATPase_NBD"/>
</dbReference>
<evidence type="ECO:0000313" key="5">
    <source>
        <dbReference type="Proteomes" id="UP000185427"/>
    </source>
</evidence>